<comment type="subcellular location">
    <subcellularLocation>
        <location evidence="1">Membrane</location>
    </subcellularLocation>
</comment>
<dbReference type="OrthoDB" id="67317at2759"/>
<dbReference type="InterPro" id="IPR056552">
    <property type="entry name" value="Ribonucl_Kappa"/>
</dbReference>
<keyword evidence="4 5" id="KW-0472">Membrane</keyword>
<dbReference type="GO" id="GO:0016020">
    <property type="term" value="C:membrane"/>
    <property type="evidence" value="ECO:0007669"/>
    <property type="project" value="UniProtKB-SubCell"/>
</dbReference>
<evidence type="ECO:0000313" key="6">
    <source>
        <dbReference type="EMBL" id="CZR50855.1"/>
    </source>
</evidence>
<evidence type="ECO:0000256" key="4">
    <source>
        <dbReference type="ARBA" id="ARBA00023136"/>
    </source>
</evidence>
<organism evidence="6 7">
    <name type="scientific">Phialocephala subalpina</name>
    <dbReference type="NCBI Taxonomy" id="576137"/>
    <lineage>
        <taxon>Eukaryota</taxon>
        <taxon>Fungi</taxon>
        <taxon>Dikarya</taxon>
        <taxon>Ascomycota</taxon>
        <taxon>Pezizomycotina</taxon>
        <taxon>Leotiomycetes</taxon>
        <taxon>Helotiales</taxon>
        <taxon>Mollisiaceae</taxon>
        <taxon>Phialocephala</taxon>
        <taxon>Phialocephala fortinii species complex</taxon>
    </lineage>
</organism>
<dbReference type="AlphaFoldDB" id="A0A1L7WDJ5"/>
<accession>A0A1L7WDJ5</accession>
<evidence type="ECO:0000256" key="5">
    <source>
        <dbReference type="SAM" id="Phobius"/>
    </source>
</evidence>
<keyword evidence="2 5" id="KW-0812">Transmembrane</keyword>
<evidence type="ECO:0000256" key="2">
    <source>
        <dbReference type="ARBA" id="ARBA00022692"/>
    </source>
</evidence>
<dbReference type="Proteomes" id="UP000184330">
    <property type="component" value="Unassembled WGS sequence"/>
</dbReference>
<evidence type="ECO:0000256" key="3">
    <source>
        <dbReference type="ARBA" id="ARBA00022989"/>
    </source>
</evidence>
<dbReference type="STRING" id="576137.A0A1L7WDJ5"/>
<protein>
    <submittedName>
        <fullName evidence="6">Uncharacterized protein</fullName>
    </submittedName>
</protein>
<feature type="transmembrane region" description="Helical" evidence="5">
    <location>
        <begin position="51"/>
        <end position="75"/>
    </location>
</feature>
<evidence type="ECO:0000313" key="7">
    <source>
        <dbReference type="Proteomes" id="UP000184330"/>
    </source>
</evidence>
<keyword evidence="3 5" id="KW-1133">Transmembrane helix</keyword>
<evidence type="ECO:0000256" key="1">
    <source>
        <dbReference type="ARBA" id="ARBA00004370"/>
    </source>
</evidence>
<name>A0A1L7WDJ5_9HELO</name>
<proteinExistence type="predicted"/>
<gene>
    <name evidence="6" type="ORF">PAC_00729</name>
</gene>
<keyword evidence="7" id="KW-1185">Reference proteome</keyword>
<dbReference type="EMBL" id="FJOG01000001">
    <property type="protein sequence ID" value="CZR50855.1"/>
    <property type="molecule type" value="Genomic_DNA"/>
</dbReference>
<sequence>MKPVVGVMQAWSCIVVSVFAIVILSVIGALFQSNHHSMTGSMDDPEHPLAVAATVFSAVVVYAIFLVGCGFQAYLHYRENRRGAIRIS</sequence>
<feature type="transmembrane region" description="Helical" evidence="5">
    <location>
        <begin position="12"/>
        <end position="31"/>
    </location>
</feature>
<reference evidence="6 7" key="1">
    <citation type="submission" date="2016-03" db="EMBL/GenBank/DDBJ databases">
        <authorList>
            <person name="Ploux O."/>
        </authorList>
    </citation>
    <scope>NUCLEOTIDE SEQUENCE [LARGE SCALE GENOMIC DNA]</scope>
    <source>
        <strain evidence="6 7">UAMH 11012</strain>
    </source>
</reference>
<dbReference type="Pfam" id="PF23489">
    <property type="entry name" value="V-ATPase_su_f"/>
    <property type="match status" value="1"/>
</dbReference>